<evidence type="ECO:0000256" key="2">
    <source>
        <dbReference type="ARBA" id="ARBA00009984"/>
    </source>
</evidence>
<evidence type="ECO:0000256" key="5">
    <source>
        <dbReference type="ARBA" id="ARBA00022481"/>
    </source>
</evidence>
<evidence type="ECO:0000256" key="1">
    <source>
        <dbReference type="ARBA" id="ARBA00004377"/>
    </source>
</evidence>
<comment type="similarity">
    <text evidence="2">Belongs to the GSP G family.</text>
</comment>
<evidence type="ECO:0000256" key="4">
    <source>
        <dbReference type="ARBA" id="ARBA00022475"/>
    </source>
</evidence>
<dbReference type="PANTHER" id="PTHR30093">
    <property type="entry name" value="GENERAL SECRETION PATHWAY PROTEIN G"/>
    <property type="match status" value="1"/>
</dbReference>
<dbReference type="SUPFAM" id="SSF54523">
    <property type="entry name" value="Pili subunits"/>
    <property type="match status" value="1"/>
</dbReference>
<dbReference type="Pfam" id="PF08334">
    <property type="entry name" value="T2SSG"/>
    <property type="match status" value="1"/>
</dbReference>
<dbReference type="InterPro" id="IPR000983">
    <property type="entry name" value="Bac_GSPG_pilin"/>
</dbReference>
<dbReference type="PANTHER" id="PTHR30093:SF44">
    <property type="entry name" value="TYPE II SECRETION SYSTEM CORE PROTEIN G"/>
    <property type="match status" value="1"/>
</dbReference>
<evidence type="ECO:0000256" key="10">
    <source>
        <dbReference type="SAM" id="MobiDB-lite"/>
    </source>
</evidence>
<dbReference type="AlphaFoldDB" id="A0A963Z630"/>
<evidence type="ECO:0000313" key="14">
    <source>
        <dbReference type="Proteomes" id="UP000721844"/>
    </source>
</evidence>
<dbReference type="InterPro" id="IPR045584">
    <property type="entry name" value="Pilin-like"/>
</dbReference>
<protein>
    <recommendedName>
        <fullName evidence="3">Type II secretion system core protein G</fullName>
    </recommendedName>
</protein>
<dbReference type="InterPro" id="IPR013545">
    <property type="entry name" value="T2SS_protein-GspG_C"/>
</dbReference>
<dbReference type="NCBIfam" id="TIGR02532">
    <property type="entry name" value="IV_pilin_GFxxxE"/>
    <property type="match status" value="1"/>
</dbReference>
<comment type="caution">
    <text evidence="13">The sequence shown here is derived from an EMBL/GenBank/DDBJ whole genome shotgun (WGS) entry which is preliminary data.</text>
</comment>
<feature type="compositionally biased region" description="Polar residues" evidence="10">
    <location>
        <begin position="21"/>
        <end position="34"/>
    </location>
</feature>
<evidence type="ECO:0000313" key="13">
    <source>
        <dbReference type="EMBL" id="MCB8883166.1"/>
    </source>
</evidence>
<dbReference type="GO" id="GO:0015628">
    <property type="term" value="P:protein secretion by the type II secretion system"/>
    <property type="evidence" value="ECO:0007669"/>
    <property type="project" value="InterPro"/>
</dbReference>
<gene>
    <name evidence="13" type="primary">gspG</name>
    <name evidence="13" type="ORF">ACELLULO517_23155</name>
</gene>
<dbReference type="InterPro" id="IPR010054">
    <property type="entry name" value="Type2_sec_GspG"/>
</dbReference>
<evidence type="ECO:0000256" key="9">
    <source>
        <dbReference type="ARBA" id="ARBA00023136"/>
    </source>
</evidence>
<dbReference type="Gene3D" id="3.30.700.10">
    <property type="entry name" value="Glycoprotein, Type 4 Pilin"/>
    <property type="match status" value="1"/>
</dbReference>
<keyword evidence="9 11" id="KW-0472">Membrane</keyword>
<feature type="region of interest" description="Disordered" evidence="10">
    <location>
        <begin position="19"/>
        <end position="38"/>
    </location>
</feature>
<keyword evidence="5" id="KW-0488">Methylation</keyword>
<keyword evidence="6" id="KW-0997">Cell inner membrane</keyword>
<accession>A0A963Z630</accession>
<dbReference type="NCBIfam" id="TIGR01710">
    <property type="entry name" value="typeII_sec_gspG"/>
    <property type="match status" value="1"/>
</dbReference>
<comment type="subcellular location">
    <subcellularLocation>
        <location evidence="1">Cell inner membrane</location>
        <topology evidence="1">Single-pass membrane protein</topology>
    </subcellularLocation>
</comment>
<evidence type="ECO:0000259" key="12">
    <source>
        <dbReference type="Pfam" id="PF08334"/>
    </source>
</evidence>
<evidence type="ECO:0000256" key="6">
    <source>
        <dbReference type="ARBA" id="ARBA00022519"/>
    </source>
</evidence>
<dbReference type="GO" id="GO:0015627">
    <property type="term" value="C:type II protein secretion system complex"/>
    <property type="evidence" value="ECO:0007669"/>
    <property type="project" value="InterPro"/>
</dbReference>
<sequence>MPGAFAAILRKLTHPGCRVNTRISGNETGPQETPRGSRSDDGFTLLELLVVIVILGLLIGFVAPAVLRQLGGARVSIAHQSIARLQSVLDMYKLDVGSYPSTDQGLGALVQAPADVGNWNGPYLQSSQSPLDPWNHPYVYRSPSERSGHDYDLCSLGPSGTASGDAQICN</sequence>
<feature type="transmembrane region" description="Helical" evidence="11">
    <location>
        <begin position="43"/>
        <end position="67"/>
    </location>
</feature>
<keyword evidence="8 11" id="KW-1133">Transmembrane helix</keyword>
<dbReference type="PRINTS" id="PR00813">
    <property type="entry name" value="BCTERIALGSPG"/>
</dbReference>
<dbReference type="InterPro" id="IPR012902">
    <property type="entry name" value="N_methyl_site"/>
</dbReference>
<keyword evidence="7 11" id="KW-0812">Transmembrane</keyword>
<evidence type="ECO:0000256" key="11">
    <source>
        <dbReference type="SAM" id="Phobius"/>
    </source>
</evidence>
<reference evidence="13 14" key="1">
    <citation type="journal article" date="2021" name="Microorganisms">
        <title>Acidisoma silvae sp. nov. and Acidisomacellulosilytica sp. nov., Two Acidophilic Bacteria Isolated from Decaying Wood, Hydrolyzing Cellulose and Producing Poly-3-hydroxybutyrate.</title>
        <authorList>
            <person name="Mieszkin S."/>
            <person name="Pouder E."/>
            <person name="Uroz S."/>
            <person name="Simon-Colin C."/>
            <person name="Alain K."/>
        </authorList>
    </citation>
    <scope>NUCLEOTIDE SEQUENCE [LARGE SCALE GENOMIC DNA]</scope>
    <source>
        <strain evidence="13 14">HW T5.17</strain>
    </source>
</reference>
<evidence type="ECO:0000256" key="3">
    <source>
        <dbReference type="ARBA" id="ARBA00020042"/>
    </source>
</evidence>
<proteinExistence type="inferred from homology"/>
<dbReference type="GO" id="GO:0005886">
    <property type="term" value="C:plasma membrane"/>
    <property type="evidence" value="ECO:0007669"/>
    <property type="project" value="UniProtKB-SubCell"/>
</dbReference>
<organism evidence="13 14">
    <name type="scientific">Acidisoma cellulosilyticum</name>
    <dbReference type="NCBI Taxonomy" id="2802395"/>
    <lineage>
        <taxon>Bacteria</taxon>
        <taxon>Pseudomonadati</taxon>
        <taxon>Pseudomonadota</taxon>
        <taxon>Alphaproteobacteria</taxon>
        <taxon>Acetobacterales</taxon>
        <taxon>Acidocellaceae</taxon>
        <taxon>Acidisoma</taxon>
    </lineage>
</organism>
<name>A0A963Z630_9PROT</name>
<dbReference type="Pfam" id="PF07963">
    <property type="entry name" value="N_methyl"/>
    <property type="match status" value="1"/>
</dbReference>
<evidence type="ECO:0000256" key="8">
    <source>
        <dbReference type="ARBA" id="ARBA00022989"/>
    </source>
</evidence>
<dbReference type="Proteomes" id="UP000721844">
    <property type="component" value="Unassembled WGS sequence"/>
</dbReference>
<keyword evidence="14" id="KW-1185">Reference proteome</keyword>
<evidence type="ECO:0000256" key="7">
    <source>
        <dbReference type="ARBA" id="ARBA00022692"/>
    </source>
</evidence>
<dbReference type="EMBL" id="JAESVA010000011">
    <property type="protein sequence ID" value="MCB8883166.1"/>
    <property type="molecule type" value="Genomic_DNA"/>
</dbReference>
<keyword evidence="4" id="KW-1003">Cell membrane</keyword>
<feature type="domain" description="Type II secretion system protein GspG C-terminal" evidence="12">
    <location>
        <begin position="66"/>
        <end position="166"/>
    </location>
</feature>